<name>A0ABR1IR01_9AGAR</name>
<dbReference type="EMBL" id="JBANRG010000100">
    <property type="protein sequence ID" value="KAK7435975.1"/>
    <property type="molecule type" value="Genomic_DNA"/>
</dbReference>
<dbReference type="Proteomes" id="UP001498398">
    <property type="component" value="Unassembled WGS sequence"/>
</dbReference>
<evidence type="ECO:0000313" key="1">
    <source>
        <dbReference type="EMBL" id="KAK7435975.1"/>
    </source>
</evidence>
<accession>A0ABR1IR01</accession>
<organism evidence="1 2">
    <name type="scientific">Marasmiellus scandens</name>
    <dbReference type="NCBI Taxonomy" id="2682957"/>
    <lineage>
        <taxon>Eukaryota</taxon>
        <taxon>Fungi</taxon>
        <taxon>Dikarya</taxon>
        <taxon>Basidiomycota</taxon>
        <taxon>Agaricomycotina</taxon>
        <taxon>Agaricomycetes</taxon>
        <taxon>Agaricomycetidae</taxon>
        <taxon>Agaricales</taxon>
        <taxon>Marasmiineae</taxon>
        <taxon>Omphalotaceae</taxon>
        <taxon>Marasmiellus</taxon>
    </lineage>
</organism>
<sequence length="230" mass="26037">MDLKGYHKSADQCGGYVNLVKLWRDFEVKDQMSECSNGANGMVRLAMWILSMVPNSAPTERVLSHFGGIHTKSHNRLDSQRVKDMTIVTQNIEQKYGAAPQPLPPRMKRMKSNEHFNNLDGDDQSEPNIDGNQILETVDGPDLTSFEEIAWEIMDEPEDDQDSEEGQEPVVISETSYHLKNLFQYPTSNNPQPASLSFMIEFWAKGEAAMDTDIQLHENLSSVQECNDDL</sequence>
<proteinExistence type="predicted"/>
<gene>
    <name evidence="1" type="ORF">VKT23_019382</name>
</gene>
<comment type="caution">
    <text evidence="1">The sequence shown here is derived from an EMBL/GenBank/DDBJ whole genome shotgun (WGS) entry which is preliminary data.</text>
</comment>
<evidence type="ECO:0000313" key="2">
    <source>
        <dbReference type="Proteomes" id="UP001498398"/>
    </source>
</evidence>
<protein>
    <submittedName>
        <fullName evidence="1">Uncharacterized protein</fullName>
    </submittedName>
</protein>
<reference evidence="1 2" key="1">
    <citation type="submission" date="2024-01" db="EMBL/GenBank/DDBJ databases">
        <title>A draft genome for the cacao thread blight pathogen Marasmiellus scandens.</title>
        <authorList>
            <person name="Baruah I.K."/>
            <person name="Leung J."/>
            <person name="Bukari Y."/>
            <person name="Amoako-Attah I."/>
            <person name="Meinhardt L.W."/>
            <person name="Bailey B.A."/>
            <person name="Cohen S.P."/>
        </authorList>
    </citation>
    <scope>NUCLEOTIDE SEQUENCE [LARGE SCALE GENOMIC DNA]</scope>
    <source>
        <strain evidence="1 2">GH-19</strain>
    </source>
</reference>
<keyword evidence="2" id="KW-1185">Reference proteome</keyword>